<proteinExistence type="predicted"/>
<keyword evidence="3" id="KW-1185">Reference proteome</keyword>
<dbReference type="AlphaFoldDB" id="A0A9P6G3Q0"/>
<feature type="transmembrane region" description="Helical" evidence="1">
    <location>
        <begin position="83"/>
        <end position="103"/>
    </location>
</feature>
<sequence length="212" mass="23252">MASKNRDYCCCCIPLRFAVTIISLIALGLGAVSVWSVIRYNITDAIPKIASYVIAGVYGLLGVSGLVSVVFKHYALAKNFSVLWWTVTIIVTILSIVNLVLIATREKEEVRGRCQTELIASFNDKYTLGSTTYDAATLADDVDTCYRWVLIVLGIATGVEVLVMSFCGWVASRYTAEVKNRKVEMGYTEGYGPIVSPPPPTAHPYTNTSVKY</sequence>
<evidence type="ECO:0000313" key="3">
    <source>
        <dbReference type="Proteomes" id="UP000780801"/>
    </source>
</evidence>
<organism evidence="2 3">
    <name type="scientific">Lunasporangiospora selenospora</name>
    <dbReference type="NCBI Taxonomy" id="979761"/>
    <lineage>
        <taxon>Eukaryota</taxon>
        <taxon>Fungi</taxon>
        <taxon>Fungi incertae sedis</taxon>
        <taxon>Mucoromycota</taxon>
        <taxon>Mortierellomycotina</taxon>
        <taxon>Mortierellomycetes</taxon>
        <taxon>Mortierellales</taxon>
        <taxon>Mortierellaceae</taxon>
        <taxon>Lunasporangiospora</taxon>
    </lineage>
</organism>
<feature type="transmembrane region" description="Helical" evidence="1">
    <location>
        <begin position="49"/>
        <end position="71"/>
    </location>
</feature>
<dbReference type="EMBL" id="JAABOA010000024">
    <property type="protein sequence ID" value="KAF9586502.1"/>
    <property type="molecule type" value="Genomic_DNA"/>
</dbReference>
<reference evidence="2" key="1">
    <citation type="journal article" date="2020" name="Fungal Divers.">
        <title>Resolving the Mortierellaceae phylogeny through synthesis of multi-gene phylogenetics and phylogenomics.</title>
        <authorList>
            <person name="Vandepol N."/>
            <person name="Liber J."/>
            <person name="Desiro A."/>
            <person name="Na H."/>
            <person name="Kennedy M."/>
            <person name="Barry K."/>
            <person name="Grigoriev I.V."/>
            <person name="Miller A.N."/>
            <person name="O'Donnell K."/>
            <person name="Stajich J.E."/>
            <person name="Bonito G."/>
        </authorList>
    </citation>
    <scope>NUCLEOTIDE SEQUENCE</scope>
    <source>
        <strain evidence="2">KOD1015</strain>
    </source>
</reference>
<name>A0A9P6G3Q0_9FUNG</name>
<feature type="transmembrane region" description="Helical" evidence="1">
    <location>
        <begin position="12"/>
        <end position="37"/>
    </location>
</feature>
<protein>
    <recommendedName>
        <fullName evidence="4">Tetraspanin family protein</fullName>
    </recommendedName>
</protein>
<dbReference type="OrthoDB" id="3239304at2759"/>
<keyword evidence="1" id="KW-0812">Transmembrane</keyword>
<evidence type="ECO:0000313" key="2">
    <source>
        <dbReference type="EMBL" id="KAF9586502.1"/>
    </source>
</evidence>
<evidence type="ECO:0008006" key="4">
    <source>
        <dbReference type="Google" id="ProtNLM"/>
    </source>
</evidence>
<evidence type="ECO:0000256" key="1">
    <source>
        <dbReference type="SAM" id="Phobius"/>
    </source>
</evidence>
<comment type="caution">
    <text evidence="2">The sequence shown here is derived from an EMBL/GenBank/DDBJ whole genome shotgun (WGS) entry which is preliminary data.</text>
</comment>
<gene>
    <name evidence="2" type="ORF">BGW38_003627</name>
</gene>
<keyword evidence="1" id="KW-1133">Transmembrane helix</keyword>
<accession>A0A9P6G3Q0</accession>
<dbReference type="Proteomes" id="UP000780801">
    <property type="component" value="Unassembled WGS sequence"/>
</dbReference>
<feature type="transmembrane region" description="Helical" evidence="1">
    <location>
        <begin position="148"/>
        <end position="171"/>
    </location>
</feature>
<keyword evidence="1" id="KW-0472">Membrane</keyword>